<dbReference type="GeneID" id="28835164"/>
<gene>
    <name evidence="3" type="ORF">VE01_01778</name>
</gene>
<dbReference type="InterPro" id="IPR027911">
    <property type="entry name" value="DUF4604"/>
</dbReference>
<feature type="compositionally biased region" description="Basic and acidic residues" evidence="1">
    <location>
        <begin position="77"/>
        <end position="100"/>
    </location>
</feature>
<proteinExistence type="predicted"/>
<evidence type="ECO:0000313" key="4">
    <source>
        <dbReference type="Proteomes" id="UP000091956"/>
    </source>
</evidence>
<dbReference type="Pfam" id="PF15377">
    <property type="entry name" value="DUF4604"/>
    <property type="match status" value="1"/>
</dbReference>
<keyword evidence="4" id="KW-1185">Reference proteome</keyword>
<dbReference type="RefSeq" id="XP_018133795.1">
    <property type="nucleotide sequence ID" value="XM_018271296.2"/>
</dbReference>
<protein>
    <recommendedName>
        <fullName evidence="2">DUF4604 domain-containing protein</fullName>
    </recommendedName>
</protein>
<feature type="compositionally biased region" description="Basic residues" evidence="1">
    <location>
        <begin position="142"/>
        <end position="151"/>
    </location>
</feature>
<evidence type="ECO:0000259" key="2">
    <source>
        <dbReference type="Pfam" id="PF15377"/>
    </source>
</evidence>
<dbReference type="OrthoDB" id="5388322at2759"/>
<accession>A0A1B8GW35</accession>
<dbReference type="AlphaFoldDB" id="A0A1B8GW35"/>
<evidence type="ECO:0000313" key="3">
    <source>
        <dbReference type="EMBL" id="OBU00063.1"/>
    </source>
</evidence>
<feature type="compositionally biased region" description="Acidic residues" evidence="1">
    <location>
        <begin position="44"/>
        <end position="65"/>
    </location>
</feature>
<feature type="region of interest" description="Disordered" evidence="1">
    <location>
        <begin position="21"/>
        <end position="158"/>
    </location>
</feature>
<sequence>MSPKITSKSLSYDSALPPFLQRLRAENTGGSTAAPRARRAPNPDADEEDEPVYVDEEGAALDDDELHSLGVTKKGGKKGEQAAEEAKPEAVEPERKEEKIAAIGAARKRKVGKVVGASEEEEGKGSDKAAVTPGKDKQAPPQKKKKVKKVKLSFGDDE</sequence>
<dbReference type="EMBL" id="KV460210">
    <property type="protein sequence ID" value="OBU00063.1"/>
    <property type="molecule type" value="Genomic_DNA"/>
</dbReference>
<dbReference type="Proteomes" id="UP000091956">
    <property type="component" value="Unassembled WGS sequence"/>
</dbReference>
<feature type="domain" description="DUF4604" evidence="2">
    <location>
        <begin position="8"/>
        <end position="158"/>
    </location>
</feature>
<reference evidence="3 4" key="1">
    <citation type="submission" date="2016-03" db="EMBL/GenBank/DDBJ databases">
        <title>Comparative genomics of Pseudogymnoascus destructans, the fungus causing white-nose syndrome of bats.</title>
        <authorList>
            <person name="Palmer J.M."/>
            <person name="Drees K.P."/>
            <person name="Foster J.T."/>
            <person name="Lindner D.L."/>
        </authorList>
    </citation>
    <scope>NUCLEOTIDE SEQUENCE [LARGE SCALE GENOMIC DNA]</scope>
    <source>
        <strain evidence="3 4">UAMH 10579</strain>
    </source>
</reference>
<reference evidence="4" key="2">
    <citation type="journal article" date="2018" name="Nat. Commun.">
        <title>Extreme sensitivity to ultraviolet light in the fungal pathogen causing white-nose syndrome of bats.</title>
        <authorList>
            <person name="Palmer J.M."/>
            <person name="Drees K.P."/>
            <person name="Foster J.T."/>
            <person name="Lindner D.L."/>
        </authorList>
    </citation>
    <scope>NUCLEOTIDE SEQUENCE [LARGE SCALE GENOMIC DNA]</scope>
    <source>
        <strain evidence="4">UAMH 10579</strain>
    </source>
</reference>
<evidence type="ECO:0000256" key="1">
    <source>
        <dbReference type="SAM" id="MobiDB-lite"/>
    </source>
</evidence>
<name>A0A1B8GW35_9PEZI</name>
<organism evidence="3 4">
    <name type="scientific">Pseudogymnoascus verrucosus</name>
    <dbReference type="NCBI Taxonomy" id="342668"/>
    <lineage>
        <taxon>Eukaryota</taxon>
        <taxon>Fungi</taxon>
        <taxon>Dikarya</taxon>
        <taxon>Ascomycota</taxon>
        <taxon>Pezizomycotina</taxon>
        <taxon>Leotiomycetes</taxon>
        <taxon>Thelebolales</taxon>
        <taxon>Thelebolaceae</taxon>
        <taxon>Pseudogymnoascus</taxon>
    </lineage>
</organism>